<dbReference type="Gene3D" id="6.10.280.150">
    <property type="match status" value="2"/>
</dbReference>
<accession>A0ABP0YIQ8</accession>
<comment type="subcellular location">
    <subcellularLocation>
        <location evidence="2">Cytoplasm</location>
        <location evidence="2">Cytoskeleton</location>
    </subcellularLocation>
</comment>
<name>A0ABP0YIQ8_9ROSI</name>
<evidence type="ECO:0000256" key="3">
    <source>
        <dbReference type="SAM" id="MobiDB-lite"/>
    </source>
</evidence>
<dbReference type="EMBL" id="OZ021738">
    <property type="protein sequence ID" value="CAK9319827.1"/>
    <property type="molecule type" value="Genomic_DNA"/>
</dbReference>
<feature type="compositionally biased region" description="Polar residues" evidence="3">
    <location>
        <begin position="1472"/>
        <end position="1481"/>
    </location>
</feature>
<evidence type="ECO:0000313" key="6">
    <source>
        <dbReference type="Proteomes" id="UP001642487"/>
    </source>
</evidence>
<evidence type="ECO:0000256" key="1">
    <source>
        <dbReference type="ARBA" id="ARBA00006993"/>
    </source>
</evidence>
<protein>
    <recommendedName>
        <fullName evidence="2">Protein SCAR</fullName>
    </recommendedName>
    <alternativeName>
        <fullName evidence="2">Protein WAVE</fullName>
    </alternativeName>
</protein>
<feature type="region of interest" description="Disordered" evidence="3">
    <location>
        <begin position="559"/>
        <end position="579"/>
    </location>
</feature>
<dbReference type="Proteomes" id="UP001642487">
    <property type="component" value="Chromosome 4"/>
</dbReference>
<feature type="domain" description="WH2" evidence="4">
    <location>
        <begin position="1531"/>
        <end position="1549"/>
    </location>
</feature>
<evidence type="ECO:0000313" key="5">
    <source>
        <dbReference type="EMBL" id="CAK9319827.1"/>
    </source>
</evidence>
<organism evidence="5 6">
    <name type="scientific">Citrullus colocynthis</name>
    <name type="common">colocynth</name>
    <dbReference type="NCBI Taxonomy" id="252529"/>
    <lineage>
        <taxon>Eukaryota</taxon>
        <taxon>Viridiplantae</taxon>
        <taxon>Streptophyta</taxon>
        <taxon>Embryophyta</taxon>
        <taxon>Tracheophyta</taxon>
        <taxon>Spermatophyta</taxon>
        <taxon>Magnoliopsida</taxon>
        <taxon>eudicotyledons</taxon>
        <taxon>Gunneridae</taxon>
        <taxon>Pentapetalae</taxon>
        <taxon>rosids</taxon>
        <taxon>fabids</taxon>
        <taxon>Cucurbitales</taxon>
        <taxon>Cucurbitaceae</taxon>
        <taxon>Benincaseae</taxon>
        <taxon>Citrullus</taxon>
    </lineage>
</organism>
<feature type="compositionally biased region" description="Polar residues" evidence="3">
    <location>
        <begin position="1354"/>
        <end position="1364"/>
    </location>
</feature>
<feature type="compositionally biased region" description="Low complexity" evidence="3">
    <location>
        <begin position="560"/>
        <end position="574"/>
    </location>
</feature>
<feature type="region of interest" description="Disordered" evidence="3">
    <location>
        <begin position="515"/>
        <end position="545"/>
    </location>
</feature>
<reference evidence="5 6" key="1">
    <citation type="submission" date="2024-03" db="EMBL/GenBank/DDBJ databases">
        <authorList>
            <person name="Gkanogiannis A."/>
            <person name="Becerra Lopez-Lavalle L."/>
        </authorList>
    </citation>
    <scope>NUCLEOTIDE SEQUENCE [LARGE SCALE GENOMIC DNA]</scope>
</reference>
<keyword evidence="2" id="KW-0206">Cytoskeleton</keyword>
<feature type="compositionally biased region" description="Basic and acidic residues" evidence="3">
    <location>
        <begin position="515"/>
        <end position="528"/>
    </location>
</feature>
<evidence type="ECO:0000259" key="4">
    <source>
        <dbReference type="PROSITE" id="PS51082"/>
    </source>
</evidence>
<sequence>MPLTRYQIRNEYGLADPELYKAADKDDPEALLEGVAMAGLVGVLRQLGDLAEFAAEVFHDLHEEVISTAARGHGLMIRVQQLEAEVPSIEKAFLSQTNHSSFFTSAGLDWHPNLQSEQSLVARGDLPRFVMDSYEECRGPPRLFLLDKFDVAGAGACLKRYTDPSVFKVERSNIEPQREKKIRKVKKKGPRWRNGGTPEIGPTSHTKLHQLFLEERIESCFNDPSRLVKLKKRQFNGCVDSKNGKSYMEKFLETPSPEHKMVYEASVAAPTLHSISDNTNELGLRILDITTVSPASKSPGRVSTCSSCIAQEEELKRPINGDVSGDEIFKMPESTADDEIETTSNLQMVMVENHLEYGEGKTGSSIDGYHSDEVISEVDNYVDALATMESEIETDNEPRSRTVNLGQQESDANAEHLETQAQLSDTQSFVNSSGSDDGISSFKRERSSFSCSDTASLVDNIQYDSQETAKVLPSIPKECMVDIENMPCNPDYTSHSHESNADEHGALDDTSIHEERMSKSEVPGDSRILDSNSPRPLLDPESYSSPSLLVEPKLYKKSSTDLVSSSQTSSSGTDLDCDKDVHLDVPSKAVSSANHTISSEGYHIKDREGVNVDATSKNSLYLSNALGQAVEIETVEKVEDTMLPKEYQDDRTIDKQEIESSPSLLPSETSRVSTNDSLGNKYNVIALKGDDNIVAAEAKHEDLPLVVDLLQTQDLKDDNIVAEANYEDLPLAADFLQTHDLKDQVEKVADDVLLVKDGTAETDVTYSVRDANIVDMTRAGDDGKVTIFTHADDISEEQKICYPNDTVPEHLNSREFVETVIPEGVTLPSTSVLSHDEITSPGDLDHEDSMKYSNFATGKIQADKVDSVNCSDIVTEKAQADEVVNSVNCSEIMTEKVRADEVVDSVTCSNIVTEKVLSEEVVDFVDCSDVVSDKVRVNEIVVQGVVQGDDVVMCTSNVAKTATIAEVIPTNLYHSSDEENVNTDKLPTGARQADGFAYDADPPTSIDANRVVTTSLDDILSTSENMKSDLLENHLGLENSYPDQNEFKDASDYSGNKVNHIEVANAPLNSKDVSISGCPGSVIDDLSFDPKSLERRNLESEPNSSHQGDLKEGTEFISPPHLFFSSAIETSSGPSPVLQAKHEERELVQADFGVSNSSLLEQRSPGQLDEEKVELAQSSDPVQQDQSSKCIASEATIQAGHSLSDLYIQHPIGELNVTGRTTDTLQPVLPSYILLPEVPQVSLNEMPPLPPLPPMQWRLGKIQQAFPAPSRSEDPLKSILPSKAEEKVICLESSNAAPFQPENPYPCYQDSKLTYISGNMVHNTMQPSPFSLQLPMISNENCEYSSATMEKQYKNPTSTLSPMPNANPEHDSLKSDGEKVQSDLELPSLAPTNGDANCKSDSESSYGQSFQPFSYSASEIVFKPDIPQHVSQDFEGGQRNFHAMMTPPLFMMNEQSRDNLPTTEEELTSSSNTALMPSTSGVGMPNGNPPTSSKLLRPRSPLIDAVAAHDKSKLRKVSDRILPEIGPKVDERDSLLAQIRTKSFSLKPAVATRPSVQGPKTNLRVAAILEKANAIRQALAGSDEDDDSDSWSDSE</sequence>
<feature type="region of interest" description="Disordered" evidence="3">
    <location>
        <begin position="419"/>
        <end position="442"/>
    </location>
</feature>
<dbReference type="PANTHER" id="PTHR12902">
    <property type="entry name" value="WASP-1"/>
    <property type="match status" value="1"/>
</dbReference>
<feature type="region of interest" description="Disordered" evidence="3">
    <location>
        <begin position="1354"/>
        <end position="1381"/>
    </location>
</feature>
<evidence type="ECO:0000256" key="2">
    <source>
        <dbReference type="RuleBase" id="RU367034"/>
    </source>
</evidence>
<feature type="region of interest" description="Disordered" evidence="3">
    <location>
        <begin position="1095"/>
        <end position="1115"/>
    </location>
</feature>
<comment type="function">
    <text evidence="2">Involved in regulation of actin and microtubule organization. Part of a WAVE complex that activates the Arp2/3 complex.</text>
</comment>
<dbReference type="PANTHER" id="PTHR12902:SF1">
    <property type="entry name" value="WISKOTT-ALDRICH SYNDROME PROTEIN FAMILY MEMBER"/>
    <property type="match status" value="1"/>
</dbReference>
<dbReference type="InterPro" id="IPR028288">
    <property type="entry name" value="SCAR/WAVE_fam"/>
</dbReference>
<feature type="region of interest" description="Disordered" evidence="3">
    <location>
        <begin position="1386"/>
        <end position="1405"/>
    </location>
</feature>
<feature type="region of interest" description="Disordered" evidence="3">
    <location>
        <begin position="1471"/>
        <end position="1497"/>
    </location>
</feature>
<proteinExistence type="inferred from homology"/>
<comment type="similarity">
    <text evidence="1 2">Belongs to the SCAR/WAVE family.</text>
</comment>
<keyword evidence="2" id="KW-0963">Cytoplasm</keyword>
<dbReference type="PROSITE" id="PS51082">
    <property type="entry name" value="WH2"/>
    <property type="match status" value="1"/>
</dbReference>
<dbReference type="InterPro" id="IPR003124">
    <property type="entry name" value="WH2_dom"/>
</dbReference>
<feature type="compositionally biased region" description="Polar residues" evidence="3">
    <location>
        <begin position="419"/>
        <end position="435"/>
    </location>
</feature>
<keyword evidence="2" id="KW-0009">Actin-binding</keyword>
<feature type="compositionally biased region" description="Basic and acidic residues" evidence="3">
    <location>
        <begin position="1368"/>
        <end position="1381"/>
    </location>
</feature>
<keyword evidence="6" id="KW-1185">Reference proteome</keyword>
<dbReference type="Gene3D" id="1.20.5.340">
    <property type="match status" value="1"/>
</dbReference>
<gene>
    <name evidence="5" type="ORF">CITCOLO1_LOCUS11845</name>
</gene>